<evidence type="ECO:0000256" key="1">
    <source>
        <dbReference type="SAM" id="MobiDB-lite"/>
    </source>
</evidence>
<evidence type="ECO:0000313" key="2">
    <source>
        <dbReference type="EMBL" id="KAK4044132.1"/>
    </source>
</evidence>
<proteinExistence type="predicted"/>
<reference evidence="3" key="1">
    <citation type="journal article" date="2023" name="Mol. Phylogenet. Evol.">
        <title>Genome-scale phylogeny and comparative genomics of the fungal order Sordariales.</title>
        <authorList>
            <person name="Hensen N."/>
            <person name="Bonometti L."/>
            <person name="Westerberg I."/>
            <person name="Brannstrom I.O."/>
            <person name="Guillou S."/>
            <person name="Cros-Aarteil S."/>
            <person name="Calhoun S."/>
            <person name="Haridas S."/>
            <person name="Kuo A."/>
            <person name="Mondo S."/>
            <person name="Pangilinan J."/>
            <person name="Riley R."/>
            <person name="LaButti K."/>
            <person name="Andreopoulos B."/>
            <person name="Lipzen A."/>
            <person name="Chen C."/>
            <person name="Yan M."/>
            <person name="Daum C."/>
            <person name="Ng V."/>
            <person name="Clum A."/>
            <person name="Steindorff A."/>
            <person name="Ohm R.A."/>
            <person name="Martin F."/>
            <person name="Silar P."/>
            <person name="Natvig D.O."/>
            <person name="Lalanne C."/>
            <person name="Gautier V."/>
            <person name="Ament-Velasquez S.L."/>
            <person name="Kruys A."/>
            <person name="Hutchinson M.I."/>
            <person name="Powell A.J."/>
            <person name="Barry K."/>
            <person name="Miller A.N."/>
            <person name="Grigoriev I.V."/>
            <person name="Debuchy R."/>
            <person name="Gladieux P."/>
            <person name="Hiltunen Thoren M."/>
            <person name="Johannesson H."/>
        </authorList>
    </citation>
    <scope>NUCLEOTIDE SEQUENCE [LARGE SCALE GENOMIC DNA]</scope>
    <source>
        <strain evidence="3">CBS 284.82</strain>
    </source>
</reference>
<sequence length="119" mass="12944">MNRQPTTTTRPLTTSARVHPPYLPYLHSAASRSTKGKKLKWLPPLAAVVTAGYAVTSYRDAQAQSQLAASSSPSAEQAEAAERRRQQREAAMADAYGDRDSLEALERAVAVYEAQRGGR</sequence>
<accession>A0AAN6PNM2</accession>
<feature type="region of interest" description="Disordered" evidence="1">
    <location>
        <begin position="62"/>
        <end position="98"/>
    </location>
</feature>
<dbReference type="Proteomes" id="UP001303115">
    <property type="component" value="Unassembled WGS sequence"/>
</dbReference>
<dbReference type="EMBL" id="MU854321">
    <property type="protein sequence ID" value="KAK4044132.1"/>
    <property type="molecule type" value="Genomic_DNA"/>
</dbReference>
<feature type="compositionally biased region" description="Low complexity" evidence="1">
    <location>
        <begin position="62"/>
        <end position="78"/>
    </location>
</feature>
<gene>
    <name evidence="2" type="ORF">C8A01DRAFT_31734</name>
</gene>
<comment type="caution">
    <text evidence="2">The sequence shown here is derived from an EMBL/GenBank/DDBJ whole genome shotgun (WGS) entry which is preliminary data.</text>
</comment>
<keyword evidence="3" id="KW-1185">Reference proteome</keyword>
<evidence type="ECO:0000313" key="3">
    <source>
        <dbReference type="Proteomes" id="UP001303115"/>
    </source>
</evidence>
<dbReference type="AlphaFoldDB" id="A0AAN6PNM2"/>
<name>A0AAN6PNM2_9PEZI</name>
<protein>
    <submittedName>
        <fullName evidence="2">Uncharacterized protein</fullName>
    </submittedName>
</protein>
<organism evidence="2 3">
    <name type="scientific">Parachaetomium inaequale</name>
    <dbReference type="NCBI Taxonomy" id="2588326"/>
    <lineage>
        <taxon>Eukaryota</taxon>
        <taxon>Fungi</taxon>
        <taxon>Dikarya</taxon>
        <taxon>Ascomycota</taxon>
        <taxon>Pezizomycotina</taxon>
        <taxon>Sordariomycetes</taxon>
        <taxon>Sordariomycetidae</taxon>
        <taxon>Sordariales</taxon>
        <taxon>Chaetomiaceae</taxon>
        <taxon>Parachaetomium</taxon>
    </lineage>
</organism>